<proteinExistence type="inferred from homology"/>
<evidence type="ECO:0000313" key="6">
    <source>
        <dbReference type="EMBL" id="CAG5075528.1"/>
    </source>
</evidence>
<dbReference type="FunFam" id="1.25.40.850:FF:000002">
    <property type="entry name" value="Vacuolar protein sorting-associated protein 33A"/>
    <property type="match status" value="1"/>
</dbReference>
<dbReference type="InterPro" id="IPR027482">
    <property type="entry name" value="Sec1-like_dom2"/>
</dbReference>
<dbReference type="Pfam" id="PF00995">
    <property type="entry name" value="Sec1"/>
    <property type="match status" value="1"/>
</dbReference>
<dbReference type="InterPro" id="IPR036691">
    <property type="entry name" value="Endo/exonu/phosph_ase_sf"/>
</dbReference>
<dbReference type="Pfam" id="PF22669">
    <property type="entry name" value="Exo_endo_phos2"/>
    <property type="match status" value="1"/>
</dbReference>
<dbReference type="GO" id="GO:0016192">
    <property type="term" value="P:vesicle-mediated transport"/>
    <property type="evidence" value="ECO:0007669"/>
    <property type="project" value="InterPro"/>
</dbReference>
<dbReference type="InterPro" id="IPR043127">
    <property type="entry name" value="Sec-1-like_dom3a"/>
</dbReference>
<protein>
    <recommendedName>
        <fullName evidence="2">inositol-polyphosphate 5-phosphatase</fullName>
        <ecNumber evidence="2">3.1.3.56</ecNumber>
    </recommendedName>
</protein>
<evidence type="ECO:0000256" key="1">
    <source>
        <dbReference type="ARBA" id="ARBA00009884"/>
    </source>
</evidence>
<dbReference type="PANTHER" id="PTHR12997">
    <property type="entry name" value="TYPE I INOSITOL-1,4,5-TRISPHOSPHATE 5-PHOSPHATASE"/>
    <property type="match status" value="1"/>
</dbReference>
<dbReference type="InterPro" id="IPR039737">
    <property type="entry name" value="INPP5A"/>
</dbReference>
<evidence type="ECO:0000256" key="3">
    <source>
        <dbReference type="ARBA" id="ARBA00022801"/>
    </source>
</evidence>
<dbReference type="OrthoDB" id="5780965at2759"/>
<keyword evidence="3" id="KW-0378">Hydrolase</keyword>
<evidence type="ECO:0000256" key="4">
    <source>
        <dbReference type="ARBA" id="ARBA00023599"/>
    </source>
</evidence>
<dbReference type="Gene3D" id="3.40.50.1910">
    <property type="match status" value="2"/>
</dbReference>
<dbReference type="Proteomes" id="UP000786811">
    <property type="component" value="Unassembled WGS sequence"/>
</dbReference>
<dbReference type="SUPFAM" id="SSF56219">
    <property type="entry name" value="DNase I-like"/>
    <property type="match status" value="1"/>
</dbReference>
<reference evidence="6" key="1">
    <citation type="submission" date="2021-04" db="EMBL/GenBank/DDBJ databases">
        <authorList>
            <person name="Chebbi M.A.C M."/>
        </authorList>
    </citation>
    <scope>NUCLEOTIDE SEQUENCE</scope>
</reference>
<evidence type="ECO:0000259" key="5">
    <source>
        <dbReference type="SMART" id="SM00128"/>
    </source>
</evidence>
<evidence type="ECO:0000313" key="7">
    <source>
        <dbReference type="Proteomes" id="UP000786811"/>
    </source>
</evidence>
<dbReference type="PANTHER" id="PTHR12997:SF2">
    <property type="entry name" value="INOSITOL POLYPHOSPHATE-5-PHOSPHATASE A"/>
    <property type="match status" value="1"/>
</dbReference>
<dbReference type="EMBL" id="CAJNRD030001116">
    <property type="protein sequence ID" value="CAG5075528.1"/>
    <property type="molecule type" value="Genomic_DNA"/>
</dbReference>
<organism evidence="6 7">
    <name type="scientific">Cotesia congregata</name>
    <name type="common">Parasitoid wasp</name>
    <name type="synonym">Apanteles congregatus</name>
    <dbReference type="NCBI Taxonomy" id="51543"/>
    <lineage>
        <taxon>Eukaryota</taxon>
        <taxon>Metazoa</taxon>
        <taxon>Ecdysozoa</taxon>
        <taxon>Arthropoda</taxon>
        <taxon>Hexapoda</taxon>
        <taxon>Insecta</taxon>
        <taxon>Pterygota</taxon>
        <taxon>Neoptera</taxon>
        <taxon>Endopterygota</taxon>
        <taxon>Hymenoptera</taxon>
        <taxon>Apocrita</taxon>
        <taxon>Ichneumonoidea</taxon>
        <taxon>Braconidae</taxon>
        <taxon>Microgastrinae</taxon>
        <taxon>Cotesia</taxon>
    </lineage>
</organism>
<dbReference type="SUPFAM" id="SSF56815">
    <property type="entry name" value="Sec1/munc18-like (SM) proteins"/>
    <property type="match status" value="1"/>
</dbReference>
<dbReference type="InterPro" id="IPR000300">
    <property type="entry name" value="IPPc"/>
</dbReference>
<dbReference type="AlphaFoldDB" id="A0A8J2EB36"/>
<dbReference type="Gene3D" id="1.25.40.850">
    <property type="match status" value="1"/>
</dbReference>
<evidence type="ECO:0000256" key="2">
    <source>
        <dbReference type="ARBA" id="ARBA00012997"/>
    </source>
</evidence>
<gene>
    <name evidence="6" type="ORF">HICCMSTLAB_LOCUS1682</name>
</gene>
<comment type="caution">
    <text evidence="6">The sequence shown here is derived from an EMBL/GenBank/DDBJ whole genome shotgun (WGS) entry which is preliminary data.</text>
</comment>
<comment type="similarity">
    <text evidence="1">Belongs to the STXBP/unc-18/SEC1 family.</text>
</comment>
<comment type="similarity">
    <text evidence="4">Belongs to the inositol 1,4,5-trisphosphate 5-phosphatase type I family.</text>
</comment>
<dbReference type="GO" id="GO:0004445">
    <property type="term" value="F:inositol-polyphosphate 5-phosphatase activity"/>
    <property type="evidence" value="ECO:0007669"/>
    <property type="project" value="UniProtKB-EC"/>
</dbReference>
<dbReference type="Gene3D" id="3.90.830.10">
    <property type="entry name" value="Syntaxin Binding Protein 1, Chain A, domain 2"/>
    <property type="match status" value="1"/>
</dbReference>
<dbReference type="InterPro" id="IPR036045">
    <property type="entry name" value="Sec1-like_sf"/>
</dbReference>
<dbReference type="SMART" id="SM00128">
    <property type="entry name" value="IPPc"/>
    <property type="match status" value="1"/>
</dbReference>
<dbReference type="EC" id="3.1.3.56" evidence="2"/>
<feature type="domain" description="Inositol polyphosphate-related phosphatase" evidence="5">
    <location>
        <begin position="2"/>
        <end position="387"/>
    </location>
</feature>
<dbReference type="InterPro" id="IPR043155">
    <property type="entry name" value="VPS33_dom3b"/>
</dbReference>
<accession>A0A8J2EB36</accession>
<keyword evidence="7" id="KW-1185">Reference proteome</keyword>
<sequence>MSGIPVLLVTANVGSIFEEPGLMLKTWTEEFLSTVSRLDPKFIALHCQEVGGKNYEQSMRHVENFVRLLMSSEELRLFDRVTVFLDEDFSSAEHFTALGNFYFVHESLKDVLIWDFQAYKFVVVSGKEVHSGNIESVPTKEKAKFPQNFFPECKWSRKGFLRTRWSISGTVFDLINIHLFHDASNFIAMESFPSVYSKTRRKALEHTLDKFHNDQYPNVPYFLFGDFNFRTDTAGVIKKLTENTHESKLSSKGSISKLQFRNEDDNLILTLGKKEFSHCEHGHVFTENSGQWLREYDRELEDFEGRLFEFPIEFVPSYPFEEDISQGSNFMQTRVPAWCDRILLSPPAKSLINSLDMVKYGIIGANTCMGDHKPVYLRILITSNAGMINCCLSCPHLCFQVPKHYLELLSMLPGYRSNYSNLQYTDDYSSPKLLHALMIEHDPYTPDSMDSPSPSAFLTLMEPDTQDYEHKNNHSKKKSSNEKTFKMAVSPTLLKTKLEFIRNEQKAQQKQNSKNVIKFRFNSWPKTYQYKHHCKMKKYRSNSDISWQTLTWRTDEKSEPCRISSFKRQSLSHIIIPKIAIINASNFQSNESSVHLQEERLYNFIRNKSISKDATSNEGSSLELDDDNGKAYSQNQNNRVGNMLDVEDNFSHIESLIVSSNETSSTYPLDLNDFGSIIDKNNRFEIDDLEKISGIISNIPTIISSSEQNLTLNKVKSNSIHIQESYNENQMKNKSKTKKITQERFINVQKCKKCCCVPRTVVSIDSNERRYHKFQNTSIDRNFNGVGPILSQKAKIISSQFDERHGDKSVQEIKQFVARLPYMLATKQSLARHTTIAEMVKEVTDSDDFLERLQVEQELLNCIDTDKPNSYIEDCISQKKPLLTVLRLICIQSLTNSGLKPKLLDYYKREIIQTYGYQHILTLSNLEKANLLRVQQSNRQYAVLRKALRLTVEDESEVAPKDISYVHSVYAPLSIRLTERLIQPGGWQGLNDILGLLPGPSINNDSQGKIPNLRRQSITSEDSNSEPSRLVLVFFIGGCTYAEISALRFLSQQEDLNVEFIVGTTKLINGDSFLMSLTDNQQKPKK</sequence>
<dbReference type="Gene3D" id="3.60.10.10">
    <property type="entry name" value="Endonuclease/exonuclease/phosphatase"/>
    <property type="match status" value="1"/>
</dbReference>
<dbReference type="InterPro" id="IPR001619">
    <property type="entry name" value="Sec1-like"/>
</dbReference>
<dbReference type="GO" id="GO:0046856">
    <property type="term" value="P:phosphatidylinositol dephosphorylation"/>
    <property type="evidence" value="ECO:0007669"/>
    <property type="project" value="InterPro"/>
</dbReference>
<name>A0A8J2EB36_COTCN</name>